<dbReference type="GO" id="GO:0016020">
    <property type="term" value="C:membrane"/>
    <property type="evidence" value="ECO:0007669"/>
    <property type="project" value="UniProtKB-SubCell"/>
</dbReference>
<dbReference type="Pfam" id="PF04145">
    <property type="entry name" value="Ctr"/>
    <property type="match status" value="1"/>
</dbReference>
<dbReference type="PANTHER" id="PTHR12483">
    <property type="entry name" value="SOLUTE CARRIER FAMILY 31 COPPER TRANSPORTERS"/>
    <property type="match status" value="1"/>
</dbReference>
<keyword evidence="4" id="KW-0187">Copper transport</keyword>
<name>A0A1B6HKH3_9HEMI</name>
<evidence type="ECO:0000256" key="1">
    <source>
        <dbReference type="ARBA" id="ARBA00022692"/>
    </source>
</evidence>
<comment type="similarity">
    <text evidence="4">Belongs to the copper transporter (Ctr) (TC 1.A.56) family. SLC31A subfamily.</text>
</comment>
<keyword evidence="4" id="KW-0186">Copper</keyword>
<feature type="transmembrane region" description="Helical" evidence="4">
    <location>
        <begin position="59"/>
        <end position="82"/>
    </location>
</feature>
<evidence type="ECO:0000256" key="5">
    <source>
        <dbReference type="SAM" id="MobiDB-lite"/>
    </source>
</evidence>
<protein>
    <recommendedName>
        <fullName evidence="4">Copper transport protein</fullName>
    </recommendedName>
</protein>
<evidence type="ECO:0000256" key="2">
    <source>
        <dbReference type="ARBA" id="ARBA00022989"/>
    </source>
</evidence>
<reference evidence="6" key="1">
    <citation type="submission" date="2015-11" db="EMBL/GenBank/DDBJ databases">
        <title>De novo transcriptome assembly of four potential Pierce s Disease insect vectors from Arizona vineyards.</title>
        <authorList>
            <person name="Tassone E.E."/>
        </authorList>
    </citation>
    <scope>NUCLEOTIDE SEQUENCE</scope>
</reference>
<gene>
    <name evidence="6" type="ORF">g.45282</name>
</gene>
<evidence type="ECO:0000256" key="4">
    <source>
        <dbReference type="RuleBase" id="RU367022"/>
    </source>
</evidence>
<dbReference type="EMBL" id="GECU01032516">
    <property type="protein sequence ID" value="JAS75190.1"/>
    <property type="molecule type" value="Transcribed_RNA"/>
</dbReference>
<dbReference type="AlphaFoldDB" id="A0A1B6HKH3"/>
<dbReference type="InterPro" id="IPR007274">
    <property type="entry name" value="Cop_transporter"/>
</dbReference>
<evidence type="ECO:0000313" key="6">
    <source>
        <dbReference type="EMBL" id="JAS75190.1"/>
    </source>
</evidence>
<accession>A0A1B6HKH3</accession>
<keyword evidence="3 4" id="KW-0472">Membrane</keyword>
<evidence type="ECO:0000256" key="3">
    <source>
        <dbReference type="ARBA" id="ARBA00023136"/>
    </source>
</evidence>
<organism evidence="6">
    <name type="scientific">Homalodisca liturata</name>
    <dbReference type="NCBI Taxonomy" id="320908"/>
    <lineage>
        <taxon>Eukaryota</taxon>
        <taxon>Metazoa</taxon>
        <taxon>Ecdysozoa</taxon>
        <taxon>Arthropoda</taxon>
        <taxon>Hexapoda</taxon>
        <taxon>Insecta</taxon>
        <taxon>Pterygota</taxon>
        <taxon>Neoptera</taxon>
        <taxon>Paraneoptera</taxon>
        <taxon>Hemiptera</taxon>
        <taxon>Auchenorrhyncha</taxon>
        <taxon>Membracoidea</taxon>
        <taxon>Cicadellidae</taxon>
        <taxon>Cicadellinae</taxon>
        <taxon>Proconiini</taxon>
        <taxon>Homalodisca</taxon>
    </lineage>
</organism>
<feature type="transmembrane region" description="Helical" evidence="4">
    <location>
        <begin position="164"/>
        <end position="183"/>
    </location>
</feature>
<feature type="compositionally biased region" description="Basic and acidic residues" evidence="5">
    <location>
        <begin position="1"/>
        <end position="18"/>
    </location>
</feature>
<sequence length="198" mass="22797">MEHMGHHIEHSAHGHDHNSMLQTSESPVTQSSHVMMDHSSMMHMMTFHFGYNETILFEFWKISSVGGLIGSMFGIFFMAALYEGLKYYREYLFWKTYNSLQYRSVDVPTNKNTAPEENSVVHVVGEVIHRQPPTMLSANHAFQTLLHIIQIVVSYFLMLIFMTYNVWLCVAVALGAATGYFLFGWKKSVIIDVTEHCH</sequence>
<keyword evidence="2 4" id="KW-1133">Transmembrane helix</keyword>
<keyword evidence="4" id="KW-0813">Transport</keyword>
<feature type="transmembrane region" description="Helical" evidence="4">
    <location>
        <begin position="140"/>
        <end position="158"/>
    </location>
</feature>
<dbReference type="PANTHER" id="PTHR12483:SF115">
    <property type="entry name" value="COPPER TRANSPORT PROTEIN"/>
    <property type="match status" value="1"/>
</dbReference>
<dbReference type="GO" id="GO:0005375">
    <property type="term" value="F:copper ion transmembrane transporter activity"/>
    <property type="evidence" value="ECO:0007669"/>
    <property type="project" value="UniProtKB-UniRule"/>
</dbReference>
<comment type="subcellular location">
    <subcellularLocation>
        <location evidence="4">Membrane</location>
        <topology evidence="4">Multi-pass membrane protein</topology>
    </subcellularLocation>
</comment>
<feature type="region of interest" description="Disordered" evidence="5">
    <location>
        <begin position="1"/>
        <end position="24"/>
    </location>
</feature>
<keyword evidence="4" id="KW-0406">Ion transport</keyword>
<keyword evidence="1 4" id="KW-0812">Transmembrane</keyword>
<proteinExistence type="inferred from homology"/>